<comment type="similarity">
    <text evidence="1 4">Belongs to the TACO1 family.</text>
</comment>
<dbReference type="Proteomes" id="UP000229600">
    <property type="component" value="Unassembled WGS sequence"/>
</dbReference>
<comment type="caution">
    <text evidence="7">The sequence shown here is derived from an EMBL/GenBank/DDBJ whole genome shotgun (WGS) entry which is preliminary data.</text>
</comment>
<dbReference type="Pfam" id="PF01709">
    <property type="entry name" value="Transcrip_reg"/>
    <property type="match status" value="1"/>
</dbReference>
<evidence type="ECO:0000313" key="8">
    <source>
        <dbReference type="Proteomes" id="UP000229600"/>
    </source>
</evidence>
<dbReference type="NCBIfam" id="NF001030">
    <property type="entry name" value="PRK00110.1"/>
    <property type="match status" value="1"/>
</dbReference>
<dbReference type="Gene3D" id="1.10.10.200">
    <property type="match status" value="1"/>
</dbReference>
<evidence type="ECO:0000256" key="3">
    <source>
        <dbReference type="ARBA" id="ARBA00023163"/>
    </source>
</evidence>
<dbReference type="Pfam" id="PF20772">
    <property type="entry name" value="TACO1_YebC_N"/>
    <property type="match status" value="1"/>
</dbReference>
<dbReference type="GO" id="GO:0003677">
    <property type="term" value="F:DNA binding"/>
    <property type="evidence" value="ECO:0007669"/>
    <property type="project" value="UniProtKB-UniRule"/>
</dbReference>
<organism evidence="7 8">
    <name type="scientific">Candidatus Magasanikbacteria bacterium CG11_big_fil_rev_8_21_14_0_20_39_34</name>
    <dbReference type="NCBI Taxonomy" id="1974653"/>
    <lineage>
        <taxon>Bacteria</taxon>
        <taxon>Candidatus Magasanikiibacteriota</taxon>
    </lineage>
</organism>
<dbReference type="SUPFAM" id="SSF75625">
    <property type="entry name" value="YebC-like"/>
    <property type="match status" value="1"/>
</dbReference>
<dbReference type="InterPro" id="IPR002876">
    <property type="entry name" value="Transcrip_reg_TACO1-like"/>
</dbReference>
<protein>
    <recommendedName>
        <fullName evidence="4">Probable transcriptional regulatory protein COV59_00055</fullName>
    </recommendedName>
</protein>
<keyword evidence="4 7" id="KW-0238">DNA-binding</keyword>
<dbReference type="PANTHER" id="PTHR12532:SF0">
    <property type="entry name" value="TRANSLATIONAL ACTIVATOR OF CYTOCHROME C OXIDASE 1"/>
    <property type="match status" value="1"/>
</dbReference>
<keyword evidence="2 4" id="KW-0805">Transcription regulation</keyword>
<dbReference type="InterPro" id="IPR029072">
    <property type="entry name" value="YebC-like"/>
</dbReference>
<dbReference type="InterPro" id="IPR048300">
    <property type="entry name" value="TACO1_YebC-like_2nd/3rd_dom"/>
</dbReference>
<dbReference type="HAMAP" id="MF_00693">
    <property type="entry name" value="Transcrip_reg_TACO1"/>
    <property type="match status" value="1"/>
</dbReference>
<dbReference type="GO" id="GO:0006355">
    <property type="term" value="P:regulation of DNA-templated transcription"/>
    <property type="evidence" value="ECO:0007669"/>
    <property type="project" value="UniProtKB-UniRule"/>
</dbReference>
<dbReference type="InterPro" id="IPR026564">
    <property type="entry name" value="Transcrip_reg_TACO1-like_dom3"/>
</dbReference>
<comment type="subcellular location">
    <subcellularLocation>
        <location evidence="4">Cytoplasm</location>
    </subcellularLocation>
</comment>
<proteinExistence type="inferred from homology"/>
<evidence type="ECO:0000256" key="4">
    <source>
        <dbReference type="HAMAP-Rule" id="MF_00693"/>
    </source>
</evidence>
<dbReference type="InterPro" id="IPR049083">
    <property type="entry name" value="TACO1_YebC_N"/>
</dbReference>
<dbReference type="NCBIfam" id="TIGR01033">
    <property type="entry name" value="YebC/PmpR family DNA-binding transcriptional regulator"/>
    <property type="match status" value="1"/>
</dbReference>
<keyword evidence="4" id="KW-0963">Cytoplasm</keyword>
<keyword evidence="3 4" id="KW-0804">Transcription</keyword>
<feature type="domain" description="TACO1/YebC-like second and third" evidence="5">
    <location>
        <begin position="84"/>
        <end position="243"/>
    </location>
</feature>
<reference evidence="7 8" key="1">
    <citation type="submission" date="2017-09" db="EMBL/GenBank/DDBJ databases">
        <title>Depth-based differentiation of microbial function through sediment-hosted aquifers and enrichment of novel symbionts in the deep terrestrial subsurface.</title>
        <authorList>
            <person name="Probst A.J."/>
            <person name="Ladd B."/>
            <person name="Jarett J.K."/>
            <person name="Geller-Mcgrath D.E."/>
            <person name="Sieber C.M."/>
            <person name="Emerson J.B."/>
            <person name="Anantharaman K."/>
            <person name="Thomas B.C."/>
            <person name="Malmstrom R."/>
            <person name="Stieglmeier M."/>
            <person name="Klingl A."/>
            <person name="Woyke T."/>
            <person name="Ryan C.M."/>
            <person name="Banfield J.F."/>
        </authorList>
    </citation>
    <scope>NUCLEOTIDE SEQUENCE [LARGE SCALE GENOMIC DNA]</scope>
    <source>
        <strain evidence="7">CG11_big_fil_rev_8_21_14_0_20_39_34</strain>
    </source>
</reference>
<evidence type="ECO:0000259" key="6">
    <source>
        <dbReference type="Pfam" id="PF20772"/>
    </source>
</evidence>
<dbReference type="InterPro" id="IPR017856">
    <property type="entry name" value="Integrase-like_N"/>
</dbReference>
<dbReference type="AlphaFoldDB" id="A0A2H0N6J6"/>
<gene>
    <name evidence="7" type="ORF">COV59_00055</name>
</gene>
<evidence type="ECO:0000259" key="5">
    <source>
        <dbReference type="Pfam" id="PF01709"/>
    </source>
</evidence>
<evidence type="ECO:0000313" key="7">
    <source>
        <dbReference type="EMBL" id="PIR04508.1"/>
    </source>
</evidence>
<dbReference type="PANTHER" id="PTHR12532">
    <property type="entry name" value="TRANSLATIONAL ACTIVATOR OF CYTOCHROME C OXIDASE 1"/>
    <property type="match status" value="1"/>
</dbReference>
<name>A0A2H0N6J6_9BACT</name>
<accession>A0A2H0N6J6</accession>
<sequence length="244" mass="26769">MSGHSKWSKIQHKKGKNDKARSAIFTKLLNAVTIAAQQGGGDPEMNFVLRLAIQKAKTENVPKDNIDRAVKRGSGEAGDGVVFQEGLYEGFGPGGVAVLVETLTDNPNRTISEVKHAFTKNGGSFGSSGSVSWQFEHLGRIYFDLEQAKKIAEKKEDFELACIEAGADDILEDEEGVEIRCAKEKLQKVSEVVQSFGIEPEDSALVWIAKEPVEVDAETSTKVETFYEALEENADVKEIYTNLK</sequence>
<dbReference type="Gene3D" id="3.30.70.980">
    <property type="match status" value="2"/>
</dbReference>
<evidence type="ECO:0000256" key="1">
    <source>
        <dbReference type="ARBA" id="ARBA00008724"/>
    </source>
</evidence>
<dbReference type="NCBIfam" id="NF009044">
    <property type="entry name" value="PRK12378.1"/>
    <property type="match status" value="1"/>
</dbReference>
<dbReference type="EMBL" id="PCWN01000001">
    <property type="protein sequence ID" value="PIR04508.1"/>
    <property type="molecule type" value="Genomic_DNA"/>
</dbReference>
<dbReference type="FunFam" id="1.10.10.200:FF:000002">
    <property type="entry name" value="Probable transcriptional regulatory protein CLM62_37755"/>
    <property type="match status" value="1"/>
</dbReference>
<dbReference type="GO" id="GO:0005737">
    <property type="term" value="C:cytoplasm"/>
    <property type="evidence" value="ECO:0007669"/>
    <property type="project" value="UniProtKB-SubCell"/>
</dbReference>
<feature type="domain" description="TACO1/YebC-like N-terminal" evidence="6">
    <location>
        <begin position="5"/>
        <end position="76"/>
    </location>
</feature>
<evidence type="ECO:0000256" key="2">
    <source>
        <dbReference type="ARBA" id="ARBA00023015"/>
    </source>
</evidence>